<keyword evidence="2" id="KW-0808">Transferase</keyword>
<dbReference type="Gene3D" id="3.10.10.10">
    <property type="entry name" value="HIV Type 1 Reverse Transcriptase, subunit A, domain 1"/>
    <property type="match status" value="1"/>
</dbReference>
<protein>
    <submittedName>
        <fullName evidence="2">Reverse transcriptase domain-containing protein</fullName>
    </submittedName>
</protein>
<gene>
    <name evidence="2" type="ORF">TNCT_304491</name>
</gene>
<dbReference type="Proteomes" id="UP000887116">
    <property type="component" value="Unassembled WGS sequence"/>
</dbReference>
<dbReference type="InterPro" id="IPR043128">
    <property type="entry name" value="Rev_trsase/Diguanyl_cyclase"/>
</dbReference>
<dbReference type="AlphaFoldDB" id="A0A8X6M1C1"/>
<sequence>MISDPFHLHDFSFGLEGKTILFKLDLLKAYHQQPLEDESIKKTVIITPFGSFEYLRMCFGFINAAQSFQRFIDNVLRELN</sequence>
<comment type="caution">
    <text evidence="2">The sequence shown here is derived from an EMBL/GenBank/DDBJ whole genome shotgun (WGS) entry which is preliminary data.</text>
</comment>
<dbReference type="InterPro" id="IPR043502">
    <property type="entry name" value="DNA/RNA_pol_sf"/>
</dbReference>
<dbReference type="Pfam" id="PF00078">
    <property type="entry name" value="RVT_1"/>
    <property type="match status" value="1"/>
</dbReference>
<proteinExistence type="predicted"/>
<evidence type="ECO:0000259" key="1">
    <source>
        <dbReference type="Pfam" id="PF00078"/>
    </source>
</evidence>
<reference evidence="2" key="1">
    <citation type="submission" date="2020-07" db="EMBL/GenBank/DDBJ databases">
        <title>Multicomponent nature underlies the extraordinary mechanical properties of spider dragline silk.</title>
        <authorList>
            <person name="Kono N."/>
            <person name="Nakamura H."/>
            <person name="Mori M."/>
            <person name="Yoshida Y."/>
            <person name="Ohtoshi R."/>
            <person name="Malay A.D."/>
            <person name="Moran D.A.P."/>
            <person name="Tomita M."/>
            <person name="Numata K."/>
            <person name="Arakawa K."/>
        </authorList>
    </citation>
    <scope>NUCLEOTIDE SEQUENCE</scope>
</reference>
<dbReference type="PANTHER" id="PTHR24559:SF444">
    <property type="entry name" value="REVERSE TRANSCRIPTASE DOMAIN-CONTAINING PROTEIN"/>
    <property type="match status" value="1"/>
</dbReference>
<evidence type="ECO:0000313" key="3">
    <source>
        <dbReference type="Proteomes" id="UP000887116"/>
    </source>
</evidence>
<dbReference type="GO" id="GO:0003964">
    <property type="term" value="F:RNA-directed DNA polymerase activity"/>
    <property type="evidence" value="ECO:0007669"/>
    <property type="project" value="UniProtKB-KW"/>
</dbReference>
<keyword evidence="2" id="KW-0548">Nucleotidyltransferase</keyword>
<accession>A0A8X6M1C1</accession>
<feature type="domain" description="Reverse transcriptase" evidence="1">
    <location>
        <begin position="15"/>
        <end position="79"/>
    </location>
</feature>
<dbReference type="OrthoDB" id="6932368at2759"/>
<dbReference type="SUPFAM" id="SSF56672">
    <property type="entry name" value="DNA/RNA polymerases"/>
    <property type="match status" value="1"/>
</dbReference>
<organism evidence="2 3">
    <name type="scientific">Trichonephila clavata</name>
    <name type="common">Joro spider</name>
    <name type="synonym">Nephila clavata</name>
    <dbReference type="NCBI Taxonomy" id="2740835"/>
    <lineage>
        <taxon>Eukaryota</taxon>
        <taxon>Metazoa</taxon>
        <taxon>Ecdysozoa</taxon>
        <taxon>Arthropoda</taxon>
        <taxon>Chelicerata</taxon>
        <taxon>Arachnida</taxon>
        <taxon>Araneae</taxon>
        <taxon>Araneomorphae</taxon>
        <taxon>Entelegynae</taxon>
        <taxon>Araneoidea</taxon>
        <taxon>Nephilidae</taxon>
        <taxon>Trichonephila</taxon>
    </lineage>
</organism>
<evidence type="ECO:0000313" key="2">
    <source>
        <dbReference type="EMBL" id="GFR28342.1"/>
    </source>
</evidence>
<dbReference type="Gene3D" id="3.30.70.270">
    <property type="match status" value="1"/>
</dbReference>
<dbReference type="EMBL" id="BMAO01009051">
    <property type="protein sequence ID" value="GFR28342.1"/>
    <property type="molecule type" value="Genomic_DNA"/>
</dbReference>
<keyword evidence="3" id="KW-1185">Reference proteome</keyword>
<dbReference type="InterPro" id="IPR000477">
    <property type="entry name" value="RT_dom"/>
</dbReference>
<name>A0A8X6M1C1_TRICU</name>
<dbReference type="PANTHER" id="PTHR24559">
    <property type="entry name" value="TRANSPOSON TY3-I GAG-POL POLYPROTEIN"/>
    <property type="match status" value="1"/>
</dbReference>
<keyword evidence="2" id="KW-0695">RNA-directed DNA polymerase</keyword>
<dbReference type="InterPro" id="IPR053134">
    <property type="entry name" value="RNA-dir_DNA_polymerase"/>
</dbReference>